<name>A0ABT6AUU1_9BURK</name>
<keyword evidence="1" id="KW-0732">Signal</keyword>
<feature type="signal peptide" evidence="1">
    <location>
        <begin position="1"/>
        <end position="26"/>
    </location>
</feature>
<evidence type="ECO:0000256" key="1">
    <source>
        <dbReference type="SAM" id="SignalP"/>
    </source>
</evidence>
<dbReference type="RefSeq" id="WP_276266878.1">
    <property type="nucleotide sequence ID" value="NZ_JARJLM010000434.1"/>
</dbReference>
<evidence type="ECO:0000313" key="3">
    <source>
        <dbReference type="Proteomes" id="UP001216674"/>
    </source>
</evidence>
<dbReference type="NCBIfam" id="NF008665">
    <property type="entry name" value="PRK11667.1-3"/>
    <property type="match status" value="1"/>
</dbReference>
<organism evidence="2 3">
    <name type="scientific">Cupriavidus basilensis</name>
    <dbReference type="NCBI Taxonomy" id="68895"/>
    <lineage>
        <taxon>Bacteria</taxon>
        <taxon>Pseudomonadati</taxon>
        <taxon>Pseudomonadota</taxon>
        <taxon>Betaproteobacteria</taxon>
        <taxon>Burkholderiales</taxon>
        <taxon>Burkholderiaceae</taxon>
        <taxon>Cupriavidus</taxon>
    </lineage>
</organism>
<dbReference type="Pfam" id="PF10696">
    <property type="entry name" value="DUF2501"/>
    <property type="match status" value="1"/>
</dbReference>
<dbReference type="Proteomes" id="UP001216674">
    <property type="component" value="Unassembled WGS sequence"/>
</dbReference>
<feature type="chain" id="PRO_5047256036" evidence="1">
    <location>
        <begin position="27"/>
        <end position="160"/>
    </location>
</feature>
<reference evidence="2 3" key="1">
    <citation type="submission" date="2023-03" db="EMBL/GenBank/DDBJ databases">
        <title>Draft assemblies of triclosan tolerant bacteria isolated from returned activated sludge.</title>
        <authorList>
            <person name="Van Hamelsveld S."/>
        </authorList>
    </citation>
    <scope>NUCLEOTIDE SEQUENCE [LARGE SCALE GENOMIC DNA]</scope>
    <source>
        <strain evidence="2 3">GW210010_S58</strain>
    </source>
</reference>
<sequence>MNASIYRTTAVTILIAMLLPVAAAHAQLGDMLKDKLGGAAQGAGSTSSGGLGGLGGSLGGMGGTPSLQSLTSGSTGNVAGVLEFCIKNNYLSGGGAASLKDKLVGKLGGSPASDSGYGDGAKGILHSSDGQQLDLSGGGLKAQVTKQVCDKILAQGKSML</sequence>
<accession>A0ABT6AUU1</accession>
<keyword evidence="3" id="KW-1185">Reference proteome</keyword>
<gene>
    <name evidence="2" type="ORF">P3W85_26070</name>
</gene>
<dbReference type="EMBL" id="JARJLM010000434">
    <property type="protein sequence ID" value="MDF3836390.1"/>
    <property type="molecule type" value="Genomic_DNA"/>
</dbReference>
<dbReference type="InterPro" id="IPR019637">
    <property type="entry name" value="DUF2501"/>
</dbReference>
<protein>
    <submittedName>
        <fullName evidence="2">DUF2501 domain-containing protein</fullName>
    </submittedName>
</protein>
<comment type="caution">
    <text evidence="2">The sequence shown here is derived from an EMBL/GenBank/DDBJ whole genome shotgun (WGS) entry which is preliminary data.</text>
</comment>
<evidence type="ECO:0000313" key="2">
    <source>
        <dbReference type="EMBL" id="MDF3836390.1"/>
    </source>
</evidence>
<proteinExistence type="predicted"/>